<dbReference type="RefSeq" id="XP_070476437.1">
    <property type="nucleotide sequence ID" value="XM_070620336.1"/>
</dbReference>
<evidence type="ECO:0000256" key="3">
    <source>
        <dbReference type="ARBA" id="ARBA00022792"/>
    </source>
</evidence>
<dbReference type="PANTHER" id="PTHR45678">
    <property type="entry name" value="MITOCHONDRIAL 2-OXODICARBOXYLATE CARRIER 1-RELATED"/>
    <property type="match status" value="1"/>
</dbReference>
<comment type="subcellular location">
    <subcellularLocation>
        <location evidence="1">Mitochondrion inner membrane</location>
        <topology evidence="1">Multi-pass membrane protein</topology>
    </subcellularLocation>
</comment>
<protein>
    <submittedName>
        <fullName evidence="7">Mitochondrial glutamate carrier 2</fullName>
    </submittedName>
</protein>
<dbReference type="Proteomes" id="UP001652662">
    <property type="component" value="Chromosome 5"/>
</dbReference>
<keyword evidence="5" id="KW-0496">Mitochondrion</keyword>
<evidence type="ECO:0000313" key="6">
    <source>
        <dbReference type="Proteomes" id="UP001652662"/>
    </source>
</evidence>
<organism evidence="6 7">
    <name type="scientific">Equus przewalskii</name>
    <name type="common">Przewalski's horse</name>
    <name type="synonym">Equus caballus przewalskii</name>
    <dbReference type="NCBI Taxonomy" id="9798"/>
    <lineage>
        <taxon>Eukaryota</taxon>
        <taxon>Metazoa</taxon>
        <taxon>Chordata</taxon>
        <taxon>Craniata</taxon>
        <taxon>Vertebrata</taxon>
        <taxon>Euteleostomi</taxon>
        <taxon>Mammalia</taxon>
        <taxon>Eutheria</taxon>
        <taxon>Laurasiatheria</taxon>
        <taxon>Perissodactyla</taxon>
        <taxon>Equidae</taxon>
        <taxon>Equus</taxon>
    </lineage>
</organism>
<accession>A0ABM4PGY1</accession>
<name>A0ABM4PGY1_EQUPR</name>
<comment type="similarity">
    <text evidence="2">Belongs to the mitochondrial carrier (TC 2.A.29) family.</text>
</comment>
<dbReference type="PANTHER" id="PTHR45678:SF11">
    <property type="entry name" value="MITOCHONDRIAL GLUTAMATE CARRIER 2"/>
    <property type="match status" value="1"/>
</dbReference>
<sequence length="269" mass="29001">MKTARTEGFLDMYRGGLIRHPRGLAGHRTEAVAQEPQSLGRWEPNLGHSGEGHQVGSQRLLPAAANGGWVRQDAAECEDGDASQMWSWKVPGASDLSHGSAQDSAAGCWASGGGLSQLHTGLIKGYEQNRFPHILCSFARLRDPITFQVLHYWLSSHPRAPICHPHCLGAALYPGPGWSLRVWVPLSSGEETQVRRDIPFAIIYFPLFANLNHLGFDELTGKASSAHSFAPGCVAGSVAAVTVTPLEGNSGFRRDHLPSRKEQAAGPLS</sequence>
<evidence type="ECO:0000313" key="7">
    <source>
        <dbReference type="RefSeq" id="XP_070476437.1"/>
    </source>
</evidence>
<reference evidence="7" key="1">
    <citation type="submission" date="2025-08" db="UniProtKB">
        <authorList>
            <consortium name="RefSeq"/>
        </authorList>
    </citation>
    <scope>IDENTIFICATION</scope>
    <source>
        <tissue evidence="7">Blood</tissue>
    </source>
</reference>
<keyword evidence="4" id="KW-0812">Transmembrane</keyword>
<gene>
    <name evidence="7" type="primary">SLC25A18</name>
</gene>
<evidence type="ECO:0000256" key="4">
    <source>
        <dbReference type="ARBA" id="ARBA00022989"/>
    </source>
</evidence>
<evidence type="ECO:0000256" key="5">
    <source>
        <dbReference type="ARBA" id="ARBA00023128"/>
    </source>
</evidence>
<keyword evidence="3" id="KW-0999">Mitochondrion inner membrane</keyword>
<evidence type="ECO:0000256" key="2">
    <source>
        <dbReference type="ARBA" id="ARBA00006375"/>
    </source>
</evidence>
<keyword evidence="4" id="KW-1133">Transmembrane helix</keyword>
<evidence type="ECO:0000256" key="1">
    <source>
        <dbReference type="ARBA" id="ARBA00004448"/>
    </source>
</evidence>
<keyword evidence="6" id="KW-1185">Reference proteome</keyword>
<keyword evidence="4" id="KW-0472">Membrane</keyword>
<dbReference type="GeneID" id="103559207"/>
<proteinExistence type="inferred from homology"/>
<dbReference type="InterPro" id="IPR051028">
    <property type="entry name" value="Mito_Solute_Carrier"/>
</dbReference>